<dbReference type="Proteomes" id="UP000288805">
    <property type="component" value="Unassembled WGS sequence"/>
</dbReference>
<evidence type="ECO:0000313" key="5">
    <source>
        <dbReference type="EMBL" id="RVW20738.1"/>
    </source>
</evidence>
<feature type="domain" description="Aminotransferase-like plant mobile" evidence="3">
    <location>
        <begin position="898"/>
        <end position="994"/>
    </location>
</feature>
<protein>
    <submittedName>
        <fullName evidence="5">Serine/threonine-protein phosphatase 7 long form-like</fullName>
    </submittedName>
</protein>
<evidence type="ECO:0000256" key="1">
    <source>
        <dbReference type="SAM" id="MobiDB-lite"/>
    </source>
</evidence>
<organism evidence="5 6">
    <name type="scientific">Vitis vinifera</name>
    <name type="common">Grape</name>
    <dbReference type="NCBI Taxonomy" id="29760"/>
    <lineage>
        <taxon>Eukaryota</taxon>
        <taxon>Viridiplantae</taxon>
        <taxon>Streptophyta</taxon>
        <taxon>Embryophyta</taxon>
        <taxon>Tracheophyta</taxon>
        <taxon>Spermatophyta</taxon>
        <taxon>Magnoliopsida</taxon>
        <taxon>eudicotyledons</taxon>
        <taxon>Gunneridae</taxon>
        <taxon>Pentapetalae</taxon>
        <taxon>rosids</taxon>
        <taxon>Vitales</taxon>
        <taxon>Vitaceae</taxon>
        <taxon>Viteae</taxon>
        <taxon>Vitis</taxon>
    </lineage>
</organism>
<evidence type="ECO:0000259" key="3">
    <source>
        <dbReference type="Pfam" id="PF10536"/>
    </source>
</evidence>
<evidence type="ECO:0000313" key="6">
    <source>
        <dbReference type="Proteomes" id="UP000288805"/>
    </source>
</evidence>
<sequence length="1361" mass="154855">MTDSTVEVLCYWNGTILRTETDLRYIGNNVEIEPIDVPIHTTFVELLKMIYDIISVDRDYQLVLKCRHPTEMNKFQPLVVRNDRTVARMLLVPSKYGMSSVQLFIKQTPNHYHLSNEMGHLTRLSIGDTDVDDKNERDDEDDRDDAINTDEIHLPNDDENCCQTENIDLVMVQQVVECESTRFVNLEVSDRSNNPEVEFEVENTSLVASPHGTQFNISNDNLQETFVPVSYHMPPTPQFLNMDAAINCVVSDWTPWKKPILGNVDGELSIGQIFSSKLDLQHAVKMFSIKAHQEFTVYRSNESVLVLQCKKAPECQWRLRAMTVKDTGMFRITKYKGPHTCVNPCINQDHSQLDSSFVSKYIETLVKAEMTITVAAIQAVVVEQFGYQISYQKAMKATRKAMTRLFGDWYKSYAELPRFFLALEQSNPRCIMYSKMVPGNNPNEEIFQRVFWAFAPSIKGFAHCRPVLSIDGTHLYGKYKGTLLIAMGCDGNNQLFPLAFAITEGENTDSWNWFLACIRVGVTQRKGLCLISDRHPGIIAAVNETYSGWTQLDACHRFCMRHLVSNFNTKFKDKTLKDLMCRAAMESKVKKFISHMDTIGRINAEARNWLEQIPLEKWALSYDGGRRYGIMTTNMSEVFNGVLKGARNLPTIALVQLTFYRVNSYFTVRREHGVSRLASGEEFTPHIDAKIKAKVVKAGAHEVLLYDHVAGCFHVKTRHSVGSSNRKPRTYHVTLQTGSCTCYYTTHAYLSTWAPLFYPIFDELEWPQYNGPIIVPSDSMKWLNSGRPKSSHLHNEMDARETRTPQTCGLCKQSGHNRRYCPNRETNDRRSRYMDTPLFRARPDPEDTSVLTLQHRHRSSTIRVDPDMGSVLTCRHMMLREWVLDDRVRPYIIQSRFYVFHRVGHVKVDWPLITALVERWRPETHTFHMLVGEMTITLQDVAILFGLHVHGHPVTGSTDIDWHALCEELLGVQPIETDIRGASLTVRFITTHFSRLPLGVVDEGSTTLAHLYRELCRVSLDSAESIAGPLHLLQLWSWERLHVGHPSRSLPHAPVPIDERFPPDALGSRWRVPLSHTDTPHHVLVTYRDEFDRQRSDQGDHIVTAKPIGPHMDYHAPYMTWYHRITHRFITPMSDFGPMRYQATALSSHLLIKTMTSIISQGGHALEDSDTDACRTGIVDIIRMATDVMCIIRENYRLPHVEHRRDRSPAQSTVARPPLVRGRSTSRGRGRYSSCQPITSSHPTSSNPPSAQPLTSSDPPSVQPPTSLDLPPLQPPTSSDPPVVQIDTSTQLDLPPVIPRSTRGLRRPRLLPLPPPLFAALAPSQTDVLHVSHAVTATVREGRPKRKKVPVTHRFSPCGGM</sequence>
<feature type="compositionally biased region" description="Low complexity" evidence="1">
    <location>
        <begin position="1231"/>
        <end position="1249"/>
    </location>
</feature>
<dbReference type="InterPro" id="IPR018289">
    <property type="entry name" value="MULE_transposase_dom"/>
</dbReference>
<gene>
    <name evidence="5" type="primary">MAIL3_231</name>
    <name evidence="5" type="ORF">CK203_106777</name>
</gene>
<feature type="domain" description="Aminotransferase-like plant mobile" evidence="3">
    <location>
        <begin position="1004"/>
        <end position="1098"/>
    </location>
</feature>
<comment type="caution">
    <text evidence="5">The sequence shown here is derived from an EMBL/GenBank/DDBJ whole genome shotgun (WGS) entry which is preliminary data.</text>
</comment>
<feature type="region of interest" description="Disordered" evidence="1">
    <location>
        <begin position="127"/>
        <end position="152"/>
    </location>
</feature>
<dbReference type="Pfam" id="PF03108">
    <property type="entry name" value="DBD_Tnp_Mut"/>
    <property type="match status" value="1"/>
</dbReference>
<dbReference type="EMBL" id="QGNW01002342">
    <property type="protein sequence ID" value="RVW20738.1"/>
    <property type="molecule type" value="Genomic_DNA"/>
</dbReference>
<evidence type="ECO:0000259" key="2">
    <source>
        <dbReference type="Pfam" id="PF03108"/>
    </source>
</evidence>
<dbReference type="InterPro" id="IPR004332">
    <property type="entry name" value="Transposase_MuDR"/>
</dbReference>
<name>A0A438CC08_VITVI</name>
<accession>A0A438CC08</accession>
<proteinExistence type="predicted"/>
<reference evidence="5 6" key="1">
    <citation type="journal article" date="2018" name="PLoS Genet.">
        <title>Population sequencing reveals clonal diversity and ancestral inbreeding in the grapevine cultivar Chardonnay.</title>
        <authorList>
            <person name="Roach M.J."/>
            <person name="Johnson D.L."/>
            <person name="Bohlmann J."/>
            <person name="van Vuuren H.J."/>
            <person name="Jones S.J."/>
            <person name="Pretorius I.S."/>
            <person name="Schmidt S.A."/>
            <person name="Borneman A.R."/>
        </authorList>
    </citation>
    <scope>NUCLEOTIDE SEQUENCE [LARGE SCALE GENOMIC DNA]</scope>
    <source>
        <strain evidence="6">cv. Chardonnay</strain>
        <tissue evidence="5">Leaf</tissue>
    </source>
</reference>
<feature type="domain" description="MULE transposase" evidence="4">
    <location>
        <begin position="467"/>
        <end position="566"/>
    </location>
</feature>
<dbReference type="Pfam" id="PF10536">
    <property type="entry name" value="PMD"/>
    <property type="match status" value="2"/>
</dbReference>
<feature type="region of interest" description="Disordered" evidence="1">
    <location>
        <begin position="1202"/>
        <end position="1302"/>
    </location>
</feature>
<feature type="compositionally biased region" description="Acidic residues" evidence="1">
    <location>
        <begin position="138"/>
        <end position="148"/>
    </location>
</feature>
<evidence type="ECO:0000259" key="4">
    <source>
        <dbReference type="Pfam" id="PF10551"/>
    </source>
</evidence>
<dbReference type="PANTHER" id="PTHR31973:SF195">
    <property type="entry name" value="MUDR FAMILY TRANSPOSASE"/>
    <property type="match status" value="1"/>
</dbReference>
<dbReference type="PANTHER" id="PTHR31973">
    <property type="entry name" value="POLYPROTEIN, PUTATIVE-RELATED"/>
    <property type="match status" value="1"/>
</dbReference>
<dbReference type="Pfam" id="PF10551">
    <property type="entry name" value="MULE"/>
    <property type="match status" value="1"/>
</dbReference>
<dbReference type="InterPro" id="IPR019557">
    <property type="entry name" value="AminoTfrase-like_pln_mobile"/>
</dbReference>
<feature type="domain" description="Transposase MuDR plant" evidence="2">
    <location>
        <begin position="268"/>
        <end position="332"/>
    </location>
</feature>